<evidence type="ECO:0000256" key="5">
    <source>
        <dbReference type="SAM" id="MobiDB-lite"/>
    </source>
</evidence>
<dbReference type="AlphaFoldDB" id="A0A4P6MYF5"/>
<sequence>MRGSVPPTQRPGRAGRRCRRWGRRSYHASPVGPRPPQPSLAALGLMVQSGTAAQTAAPAVESAGTPAGAGSGRREQNRTRLRHNVHATAWQLVNERGYDEVTVEDIAAGAGISVATFYRHFSGKDDVITRRWLSPERYGSLVDRIDVSYDMPRAVAGLFSRYAAAVESYDVSLHTRLKTIHLDAGLRTAMARGREEDVQTLCDLFGRMIGVDPAVQPIQLAGAVTITARSTTMSYWAALDGSESLTDLLDECARALAPMLTQCQVMALAAR</sequence>
<gene>
    <name evidence="7" type="ORF">EXU32_13365</name>
</gene>
<dbReference type="Gene3D" id="1.10.357.10">
    <property type="entry name" value="Tetracycline Repressor, domain 2"/>
    <property type="match status" value="1"/>
</dbReference>
<feature type="region of interest" description="Disordered" evidence="5">
    <location>
        <begin position="1"/>
        <end position="39"/>
    </location>
</feature>
<keyword evidence="3" id="KW-0804">Transcription</keyword>
<reference evidence="7 8" key="1">
    <citation type="submission" date="2019-02" db="EMBL/GenBank/DDBJ databases">
        <title>Genomic data mining of an Antarctic deep-sea actinobacterium, Janibacterlimosus P3-3-X1.</title>
        <authorList>
            <person name="Liao L."/>
            <person name="Chen B."/>
        </authorList>
    </citation>
    <scope>NUCLEOTIDE SEQUENCE [LARGE SCALE GENOMIC DNA]</scope>
    <source>
        <strain evidence="7 8">P3-3-X1</strain>
    </source>
</reference>
<dbReference type="PANTHER" id="PTHR30055">
    <property type="entry name" value="HTH-TYPE TRANSCRIPTIONAL REGULATOR RUTR"/>
    <property type="match status" value="1"/>
</dbReference>
<keyword evidence="2 4" id="KW-0238">DNA-binding</keyword>
<name>A0A4P6MYF5_9MICO</name>
<dbReference type="InterPro" id="IPR001647">
    <property type="entry name" value="HTH_TetR"/>
</dbReference>
<dbReference type="InterPro" id="IPR023772">
    <property type="entry name" value="DNA-bd_HTH_TetR-type_CS"/>
</dbReference>
<keyword evidence="1" id="KW-0805">Transcription regulation</keyword>
<dbReference type="PROSITE" id="PS01081">
    <property type="entry name" value="HTH_TETR_1"/>
    <property type="match status" value="1"/>
</dbReference>
<evidence type="ECO:0000313" key="8">
    <source>
        <dbReference type="Proteomes" id="UP000290408"/>
    </source>
</evidence>
<dbReference type="PANTHER" id="PTHR30055:SF238">
    <property type="entry name" value="MYCOFACTOCIN BIOSYNTHESIS TRANSCRIPTIONAL REGULATOR MFTR-RELATED"/>
    <property type="match status" value="1"/>
</dbReference>
<keyword evidence="8" id="KW-1185">Reference proteome</keyword>
<feature type="domain" description="HTH tetR-type" evidence="6">
    <location>
        <begin position="79"/>
        <end position="139"/>
    </location>
</feature>
<dbReference type="EMBL" id="CP036164">
    <property type="protein sequence ID" value="QBF47147.1"/>
    <property type="molecule type" value="Genomic_DNA"/>
</dbReference>
<evidence type="ECO:0000256" key="1">
    <source>
        <dbReference type="ARBA" id="ARBA00023015"/>
    </source>
</evidence>
<dbReference type="GO" id="GO:0003700">
    <property type="term" value="F:DNA-binding transcription factor activity"/>
    <property type="evidence" value="ECO:0007669"/>
    <property type="project" value="TreeGrafter"/>
</dbReference>
<dbReference type="Proteomes" id="UP000290408">
    <property type="component" value="Chromosome"/>
</dbReference>
<dbReference type="PRINTS" id="PR00455">
    <property type="entry name" value="HTHTETR"/>
</dbReference>
<dbReference type="Pfam" id="PF00440">
    <property type="entry name" value="TetR_N"/>
    <property type="match status" value="1"/>
</dbReference>
<dbReference type="SUPFAM" id="SSF46689">
    <property type="entry name" value="Homeodomain-like"/>
    <property type="match status" value="1"/>
</dbReference>
<dbReference type="KEGG" id="jli:EXU32_13365"/>
<dbReference type="InterPro" id="IPR050109">
    <property type="entry name" value="HTH-type_TetR-like_transc_reg"/>
</dbReference>
<evidence type="ECO:0000313" key="7">
    <source>
        <dbReference type="EMBL" id="QBF47147.1"/>
    </source>
</evidence>
<evidence type="ECO:0000256" key="4">
    <source>
        <dbReference type="PROSITE-ProRule" id="PRU00335"/>
    </source>
</evidence>
<evidence type="ECO:0000256" key="3">
    <source>
        <dbReference type="ARBA" id="ARBA00023163"/>
    </source>
</evidence>
<proteinExistence type="predicted"/>
<organism evidence="7 8">
    <name type="scientific">Janibacter limosus</name>
    <dbReference type="NCBI Taxonomy" id="53458"/>
    <lineage>
        <taxon>Bacteria</taxon>
        <taxon>Bacillati</taxon>
        <taxon>Actinomycetota</taxon>
        <taxon>Actinomycetes</taxon>
        <taxon>Micrococcales</taxon>
        <taxon>Intrasporangiaceae</taxon>
        <taxon>Janibacter</taxon>
    </lineage>
</organism>
<evidence type="ECO:0000259" key="6">
    <source>
        <dbReference type="PROSITE" id="PS50977"/>
    </source>
</evidence>
<dbReference type="GO" id="GO:0000976">
    <property type="term" value="F:transcription cis-regulatory region binding"/>
    <property type="evidence" value="ECO:0007669"/>
    <property type="project" value="TreeGrafter"/>
</dbReference>
<evidence type="ECO:0000256" key="2">
    <source>
        <dbReference type="ARBA" id="ARBA00023125"/>
    </source>
</evidence>
<dbReference type="OrthoDB" id="956698at2"/>
<feature type="region of interest" description="Disordered" evidence="5">
    <location>
        <begin position="54"/>
        <end position="78"/>
    </location>
</feature>
<feature type="compositionally biased region" description="Basic residues" evidence="5">
    <location>
        <begin position="13"/>
        <end position="26"/>
    </location>
</feature>
<protein>
    <submittedName>
        <fullName evidence="7">TetR/AcrR family transcriptional regulator</fullName>
    </submittedName>
</protein>
<dbReference type="PROSITE" id="PS50977">
    <property type="entry name" value="HTH_TETR_2"/>
    <property type="match status" value="1"/>
</dbReference>
<feature type="DNA-binding region" description="H-T-H motif" evidence="4">
    <location>
        <begin position="102"/>
        <end position="121"/>
    </location>
</feature>
<dbReference type="InterPro" id="IPR009057">
    <property type="entry name" value="Homeodomain-like_sf"/>
</dbReference>
<accession>A0A4P6MYF5</accession>